<feature type="domain" description="PD-(D/E)XK nuclease-like" evidence="2">
    <location>
        <begin position="171"/>
        <end position="439"/>
    </location>
</feature>
<feature type="compositionally biased region" description="Polar residues" evidence="1">
    <location>
        <begin position="48"/>
        <end position="58"/>
    </location>
</feature>
<dbReference type="OrthoDB" id="4161186at2759"/>
<protein>
    <recommendedName>
        <fullName evidence="2">PD-(D/E)XK nuclease-like domain-containing protein</fullName>
    </recommendedName>
</protein>
<dbReference type="Pfam" id="PF20516">
    <property type="entry name" value="PDDEXK_12"/>
    <property type="match status" value="1"/>
</dbReference>
<name>A0A0N8H956_9HYPO</name>
<keyword evidence="4" id="KW-1185">Reference proteome</keyword>
<reference evidence="3 4" key="1">
    <citation type="submission" date="2015-09" db="EMBL/GenBank/DDBJ databases">
        <title>Draft genome of a European isolate of the apple canker pathogen Neonectria ditissima.</title>
        <authorList>
            <person name="Gomez-Cortecero A."/>
            <person name="Harrison R.J."/>
            <person name="Armitage A.D."/>
        </authorList>
    </citation>
    <scope>NUCLEOTIDE SEQUENCE [LARGE SCALE GENOMIC DNA]</scope>
    <source>
        <strain evidence="3 4">R09/05</strain>
    </source>
</reference>
<evidence type="ECO:0000313" key="3">
    <source>
        <dbReference type="EMBL" id="KPM46436.1"/>
    </source>
</evidence>
<accession>A0A0N8H956</accession>
<dbReference type="STRING" id="78410.A0A0N8H956"/>
<comment type="caution">
    <text evidence="3">The sequence shown here is derived from an EMBL/GenBank/DDBJ whole genome shotgun (WGS) entry which is preliminary data.</text>
</comment>
<organism evidence="3 4">
    <name type="scientific">Neonectria ditissima</name>
    <dbReference type="NCBI Taxonomy" id="78410"/>
    <lineage>
        <taxon>Eukaryota</taxon>
        <taxon>Fungi</taxon>
        <taxon>Dikarya</taxon>
        <taxon>Ascomycota</taxon>
        <taxon>Pezizomycotina</taxon>
        <taxon>Sordariomycetes</taxon>
        <taxon>Hypocreomycetidae</taxon>
        <taxon>Hypocreales</taxon>
        <taxon>Nectriaceae</taxon>
        <taxon>Neonectria</taxon>
    </lineage>
</organism>
<gene>
    <name evidence="3" type="ORF">AK830_g11</name>
</gene>
<dbReference type="AlphaFoldDB" id="A0A0N8H956"/>
<evidence type="ECO:0000313" key="4">
    <source>
        <dbReference type="Proteomes" id="UP000050424"/>
    </source>
</evidence>
<dbReference type="Proteomes" id="UP000050424">
    <property type="component" value="Unassembled WGS sequence"/>
</dbReference>
<dbReference type="EMBL" id="LKCW01000001">
    <property type="protein sequence ID" value="KPM46436.1"/>
    <property type="molecule type" value="Genomic_DNA"/>
</dbReference>
<sequence>MLDSEKILAWVLDLPEDNSCPPLQPSTLTSAQSRKRKPATQHDHLTSPPASFSNMDSTPTRKRQKGPDLPPSLDEMDITPRPHTGRTRSIASISTSASRSSRSRSESPKKQMMSLRLNDKSLEFRQLDHTAPDAAVDLLSVLEEVGRGHDILPDEWRDRILQGRQMTEKEARSWRYSFKSSDTPDQLPGRIPQYSEVELVGEMAKECLNFGHDESGWNGEVHHRLLEAVFRDPGKRNGGILNFALCTTARPHRQYLPQFTSAKMVDLCIYADLSDDENWKEGLKALSWQTHTQSVNHTDFTPLQLRPIMLSIETKKPGIELDKAQLQMGVWHAAQWSFLRSAVSLALQSEPPSTESTPDSSSSDQTEHATQVNAILSRLGFIPGIIIQGHRWVFVLSTLEGQKTILWRERQFGSTQSILETYQIVAGLRELGAWTRDVYLPWFQKHVLTG</sequence>
<evidence type="ECO:0000259" key="2">
    <source>
        <dbReference type="Pfam" id="PF20516"/>
    </source>
</evidence>
<feature type="compositionally biased region" description="Low complexity" evidence="1">
    <location>
        <begin position="87"/>
        <end position="100"/>
    </location>
</feature>
<evidence type="ECO:0000256" key="1">
    <source>
        <dbReference type="SAM" id="MobiDB-lite"/>
    </source>
</evidence>
<dbReference type="InterPro" id="IPR046797">
    <property type="entry name" value="PDDEXK_12"/>
</dbReference>
<proteinExistence type="predicted"/>
<feature type="region of interest" description="Disordered" evidence="1">
    <location>
        <begin position="13"/>
        <end position="112"/>
    </location>
</feature>